<keyword evidence="3" id="KW-1185">Reference proteome</keyword>
<evidence type="ECO:0000313" key="3">
    <source>
        <dbReference type="Proteomes" id="UP001254848"/>
    </source>
</evidence>
<proteinExistence type="predicted"/>
<evidence type="ECO:0000256" key="1">
    <source>
        <dbReference type="SAM" id="MobiDB-lite"/>
    </source>
</evidence>
<dbReference type="Proteomes" id="UP001254848">
    <property type="component" value="Unassembled WGS sequence"/>
</dbReference>
<feature type="region of interest" description="Disordered" evidence="1">
    <location>
        <begin position="25"/>
        <end position="48"/>
    </location>
</feature>
<organism evidence="2 3">
    <name type="scientific">Anaeroselena agilis</name>
    <dbReference type="NCBI Taxonomy" id="3063788"/>
    <lineage>
        <taxon>Bacteria</taxon>
        <taxon>Bacillati</taxon>
        <taxon>Bacillota</taxon>
        <taxon>Negativicutes</taxon>
        <taxon>Acetonemataceae</taxon>
        <taxon>Anaeroselena</taxon>
    </lineage>
</organism>
<gene>
    <name evidence="2" type="ORF">Q4T40_16520</name>
</gene>
<reference evidence="2 3" key="1">
    <citation type="submission" date="2023-07" db="EMBL/GenBank/DDBJ databases">
        <title>The novel representative of Negativicutes class, Anaeroselena agilis gen. nov. sp. nov.</title>
        <authorList>
            <person name="Prokofeva M.I."/>
            <person name="Elcheninov A.G."/>
            <person name="Klyukina A."/>
            <person name="Kublanov I.V."/>
            <person name="Frolov E.N."/>
            <person name="Podosokorskaya O.A."/>
        </authorList>
    </citation>
    <scope>NUCLEOTIDE SEQUENCE [LARGE SCALE GENOMIC DNA]</scope>
    <source>
        <strain evidence="2 3">4137-cl</strain>
    </source>
</reference>
<evidence type="ECO:0000313" key="2">
    <source>
        <dbReference type="EMBL" id="MDT8902847.1"/>
    </source>
</evidence>
<dbReference type="EMBL" id="JAUOZS010000001">
    <property type="protein sequence ID" value="MDT8902847.1"/>
    <property type="molecule type" value="Genomic_DNA"/>
</dbReference>
<name>A0ABU3P1D0_9FIRM</name>
<protein>
    <submittedName>
        <fullName evidence="2">Uncharacterized protein</fullName>
    </submittedName>
</protein>
<dbReference type="RefSeq" id="WP_413781316.1">
    <property type="nucleotide sequence ID" value="NZ_JAUOZS010000001.1"/>
</dbReference>
<sequence length="108" mass="11882">MAKIPKNRHDSEMFAGVREAVSFEHLSDGTAEEPAAPAAKTAKKEAPKPAWAEFFTPELQEEVGKALLTLKVNLYKQGIVDYALKAALEGDKVVLKALPKQPKQPKQR</sequence>
<comment type="caution">
    <text evidence="2">The sequence shown here is derived from an EMBL/GenBank/DDBJ whole genome shotgun (WGS) entry which is preliminary data.</text>
</comment>
<accession>A0ABU3P1D0</accession>